<keyword evidence="1" id="KW-0472">Membrane</keyword>
<sequence>MYRNTITYRFALTAGIFTATVAMLSFLETFSHNETWAYGVLLPMELLILPASGMCGIVLLTLDLIFKKQLPSAKLNNKFLIAIEWILIAGYTFVSGYMIFEIMQSYLNNPAEALVIFGIYFTAGAIAAAIIWFATLKIFRIK</sequence>
<protein>
    <submittedName>
        <fullName evidence="2">Uncharacterized protein</fullName>
    </submittedName>
</protein>
<feature type="transmembrane region" description="Helical" evidence="1">
    <location>
        <begin position="78"/>
        <end position="100"/>
    </location>
</feature>
<reference evidence="2" key="2">
    <citation type="journal article" date="2021" name="PeerJ">
        <title>Extensive microbial diversity within the chicken gut microbiome revealed by metagenomics and culture.</title>
        <authorList>
            <person name="Gilroy R."/>
            <person name="Ravi A."/>
            <person name="Getino M."/>
            <person name="Pursley I."/>
            <person name="Horton D.L."/>
            <person name="Alikhan N.F."/>
            <person name="Baker D."/>
            <person name="Gharbi K."/>
            <person name="Hall N."/>
            <person name="Watson M."/>
            <person name="Adriaenssens E.M."/>
            <person name="Foster-Nyarko E."/>
            <person name="Jarju S."/>
            <person name="Secka A."/>
            <person name="Antonio M."/>
            <person name="Oren A."/>
            <person name="Chaudhuri R.R."/>
            <person name="La Ragione R."/>
            <person name="Hildebrand F."/>
            <person name="Pallen M.J."/>
        </authorList>
    </citation>
    <scope>NUCLEOTIDE SEQUENCE</scope>
    <source>
        <strain evidence="2">CHK152-2994</strain>
    </source>
</reference>
<feature type="transmembrane region" description="Helical" evidence="1">
    <location>
        <begin position="7"/>
        <end position="27"/>
    </location>
</feature>
<gene>
    <name evidence="2" type="ORF">IAD41_04610</name>
</gene>
<feature type="transmembrane region" description="Helical" evidence="1">
    <location>
        <begin position="112"/>
        <end position="134"/>
    </location>
</feature>
<feature type="transmembrane region" description="Helical" evidence="1">
    <location>
        <begin position="47"/>
        <end position="66"/>
    </location>
</feature>
<reference evidence="2" key="1">
    <citation type="submission" date="2020-10" db="EMBL/GenBank/DDBJ databases">
        <authorList>
            <person name="Gilroy R."/>
        </authorList>
    </citation>
    <scope>NUCLEOTIDE SEQUENCE</scope>
    <source>
        <strain evidence="2">CHK152-2994</strain>
    </source>
</reference>
<accession>A0A9D1K4Z2</accession>
<keyword evidence="1" id="KW-1133">Transmembrane helix</keyword>
<dbReference type="EMBL" id="DVJO01000098">
    <property type="protein sequence ID" value="HIS82869.1"/>
    <property type="molecule type" value="Genomic_DNA"/>
</dbReference>
<organism evidence="2 3">
    <name type="scientific">Candidatus Scatenecus faecavium</name>
    <dbReference type="NCBI Taxonomy" id="2840915"/>
    <lineage>
        <taxon>Bacteria</taxon>
        <taxon>Candidatus Scatenecus</taxon>
    </lineage>
</organism>
<dbReference type="AlphaFoldDB" id="A0A9D1K4Z2"/>
<evidence type="ECO:0000313" key="3">
    <source>
        <dbReference type="Proteomes" id="UP000824139"/>
    </source>
</evidence>
<evidence type="ECO:0000256" key="1">
    <source>
        <dbReference type="SAM" id="Phobius"/>
    </source>
</evidence>
<proteinExistence type="predicted"/>
<name>A0A9D1K4Z2_9BACT</name>
<evidence type="ECO:0000313" key="2">
    <source>
        <dbReference type="EMBL" id="HIS82869.1"/>
    </source>
</evidence>
<keyword evidence="1" id="KW-0812">Transmembrane</keyword>
<comment type="caution">
    <text evidence="2">The sequence shown here is derived from an EMBL/GenBank/DDBJ whole genome shotgun (WGS) entry which is preliminary data.</text>
</comment>
<dbReference type="Proteomes" id="UP000824139">
    <property type="component" value="Unassembled WGS sequence"/>
</dbReference>